<keyword evidence="5 7" id="KW-0472">Membrane</keyword>
<protein>
    <submittedName>
        <fullName evidence="8">Membrane protein</fullName>
    </submittedName>
</protein>
<evidence type="ECO:0000256" key="5">
    <source>
        <dbReference type="ARBA" id="ARBA00023136"/>
    </source>
</evidence>
<keyword evidence="9" id="KW-1185">Reference proteome</keyword>
<evidence type="ECO:0000256" key="3">
    <source>
        <dbReference type="ARBA" id="ARBA00022692"/>
    </source>
</evidence>
<evidence type="ECO:0000256" key="7">
    <source>
        <dbReference type="SAM" id="Phobius"/>
    </source>
</evidence>
<dbReference type="Pfam" id="PF03631">
    <property type="entry name" value="Virul_fac_BrkB"/>
    <property type="match status" value="1"/>
</dbReference>
<feature type="transmembrane region" description="Helical" evidence="7">
    <location>
        <begin position="212"/>
        <end position="231"/>
    </location>
</feature>
<name>A0A2M9CPF8_9CELL</name>
<proteinExistence type="predicted"/>
<feature type="transmembrane region" description="Helical" evidence="7">
    <location>
        <begin position="148"/>
        <end position="166"/>
    </location>
</feature>
<evidence type="ECO:0000256" key="2">
    <source>
        <dbReference type="ARBA" id="ARBA00022475"/>
    </source>
</evidence>
<dbReference type="OrthoDB" id="4564907at2"/>
<evidence type="ECO:0000256" key="4">
    <source>
        <dbReference type="ARBA" id="ARBA00022989"/>
    </source>
</evidence>
<feature type="transmembrane region" description="Helical" evidence="7">
    <location>
        <begin position="251"/>
        <end position="272"/>
    </location>
</feature>
<evidence type="ECO:0000313" key="9">
    <source>
        <dbReference type="Proteomes" id="UP000231693"/>
    </source>
</evidence>
<accession>A0A2M9CPF8</accession>
<dbReference type="RefSeq" id="WP_157802538.1">
    <property type="nucleotide sequence ID" value="NZ_BOOX01000019.1"/>
</dbReference>
<evidence type="ECO:0000256" key="1">
    <source>
        <dbReference type="ARBA" id="ARBA00004651"/>
    </source>
</evidence>
<keyword evidence="4 7" id="KW-1133">Transmembrane helix</keyword>
<feature type="transmembrane region" description="Helical" evidence="7">
    <location>
        <begin position="49"/>
        <end position="71"/>
    </location>
</feature>
<keyword evidence="3 7" id="KW-0812">Transmembrane</keyword>
<dbReference type="EMBL" id="PGFE01000002">
    <property type="protein sequence ID" value="PJJ73775.1"/>
    <property type="molecule type" value="Genomic_DNA"/>
</dbReference>
<feature type="region of interest" description="Disordered" evidence="6">
    <location>
        <begin position="283"/>
        <end position="302"/>
    </location>
</feature>
<feature type="transmembrane region" description="Helical" evidence="7">
    <location>
        <begin position="108"/>
        <end position="128"/>
    </location>
</feature>
<evidence type="ECO:0000256" key="6">
    <source>
        <dbReference type="SAM" id="MobiDB-lite"/>
    </source>
</evidence>
<feature type="transmembrane region" description="Helical" evidence="7">
    <location>
        <begin position="178"/>
        <end position="200"/>
    </location>
</feature>
<dbReference type="AlphaFoldDB" id="A0A2M9CPF8"/>
<keyword evidence="2" id="KW-1003">Cell membrane</keyword>
<comment type="subcellular location">
    <subcellularLocation>
        <location evidence="1">Cell membrane</location>
        <topology evidence="1">Multi-pass membrane protein</topology>
    </subcellularLocation>
</comment>
<dbReference type="InterPro" id="IPR017039">
    <property type="entry name" value="Virul_fac_BrkB"/>
</dbReference>
<dbReference type="GO" id="GO:0005886">
    <property type="term" value="C:plasma membrane"/>
    <property type="evidence" value="ECO:0007669"/>
    <property type="project" value="UniProtKB-SubCell"/>
</dbReference>
<organism evidence="8 9">
    <name type="scientific">Sediminihabitans luteus</name>
    <dbReference type="NCBI Taxonomy" id="1138585"/>
    <lineage>
        <taxon>Bacteria</taxon>
        <taxon>Bacillati</taxon>
        <taxon>Actinomycetota</taxon>
        <taxon>Actinomycetes</taxon>
        <taxon>Micrococcales</taxon>
        <taxon>Cellulomonadaceae</taxon>
        <taxon>Sediminihabitans</taxon>
    </lineage>
</organism>
<gene>
    <name evidence="8" type="ORF">CLV28_1253</name>
</gene>
<dbReference type="Proteomes" id="UP000231693">
    <property type="component" value="Unassembled WGS sequence"/>
</dbReference>
<reference evidence="8 9" key="1">
    <citation type="submission" date="2017-11" db="EMBL/GenBank/DDBJ databases">
        <title>Genomic Encyclopedia of Archaeal and Bacterial Type Strains, Phase II (KMG-II): From Individual Species to Whole Genera.</title>
        <authorList>
            <person name="Goeker M."/>
        </authorList>
    </citation>
    <scope>NUCLEOTIDE SEQUENCE [LARGE SCALE GENOMIC DNA]</scope>
    <source>
        <strain evidence="8 9">DSM 25478</strain>
    </source>
</reference>
<sequence>MTTTTSPGSAARQGTPGSTLLRRALRTWPGRVGMRTARQLQELEVFDRAMTLAAQAFTSIVPVLIAIGAILPRDSTAGAALADLLGLDDATRETLTRSLPSGASAQSAFGVVGVLVVLVSATSFSRALSRTYARAWDLPRPSGLGMAWRWLAVLLSICLVCWGVFGVRRALADGGLEYVEPVVVLAVHAVVWTWVPYLLFAGRRPVRSFVPGGVLMGVAVAVLSVAASIYLPRALASAAQQFGSLGIAFTYLSWLFVLSFALVLTTALGRVLHGDPGRLGRALRGPDPAPVGTWDTGADDHR</sequence>
<comment type="caution">
    <text evidence="8">The sequence shown here is derived from an EMBL/GenBank/DDBJ whole genome shotgun (WGS) entry which is preliminary data.</text>
</comment>
<evidence type="ECO:0000313" key="8">
    <source>
        <dbReference type="EMBL" id="PJJ73775.1"/>
    </source>
</evidence>